<dbReference type="InParanoid" id="A0A6J2XAL3"/>
<reference evidence="3" key="1">
    <citation type="submission" date="2025-08" db="UniProtKB">
        <authorList>
            <consortium name="RefSeq"/>
        </authorList>
    </citation>
    <scope>IDENTIFICATION</scope>
    <source>
        <tissue evidence="3">Gonads</tissue>
    </source>
</reference>
<dbReference type="Pfam" id="PF07004">
    <property type="entry name" value="SHIPPO-rpt"/>
    <property type="match status" value="6"/>
</dbReference>
<gene>
    <name evidence="3" type="primary">LOC115876529</name>
</gene>
<accession>A0A6J2XAL3</accession>
<dbReference type="InterPro" id="IPR051291">
    <property type="entry name" value="CIMAP"/>
</dbReference>
<dbReference type="GeneID" id="115876529"/>
<dbReference type="KEGG" id="soy:115876529"/>
<dbReference type="GO" id="GO:0005856">
    <property type="term" value="C:cytoskeleton"/>
    <property type="evidence" value="ECO:0007669"/>
    <property type="project" value="TreeGrafter"/>
</dbReference>
<protein>
    <submittedName>
        <fullName evidence="3">Outer dense fiber protein 3-like</fullName>
    </submittedName>
</protein>
<evidence type="ECO:0000313" key="3">
    <source>
        <dbReference type="RefSeq" id="XP_030748201.1"/>
    </source>
</evidence>
<proteinExistence type="predicted"/>
<dbReference type="RefSeq" id="XP_030748201.1">
    <property type="nucleotide sequence ID" value="XM_030892341.1"/>
</dbReference>
<sequence>MPRVHIGPGPGKYMLPPVVGYEHHDFTKHRNPQYSMGLKLGSTSKAMGPGPKYPIEKMTRYGKASPPAYSIKSRQRTISRFQTPGPGTYAPEKAPRTKEPRPPAYSMASRHQGFKPYLTPGPDKYEVPSTLGPKVPDKPANAAYSMSFRQKVLGQERSPGPAKYNSAKTELYKNKAPTYSMSPRVYPPLDKNQTPGPIYLPKLPKKPGYSFGLRTDTDPYVTAEDDMPCIDRTKGC</sequence>
<feature type="region of interest" description="Disordered" evidence="1">
    <location>
        <begin position="80"/>
        <end position="108"/>
    </location>
</feature>
<evidence type="ECO:0000313" key="2">
    <source>
        <dbReference type="Proteomes" id="UP000504635"/>
    </source>
</evidence>
<dbReference type="PANTHER" id="PTHR21580">
    <property type="entry name" value="SHIPPO-1-RELATED"/>
    <property type="match status" value="1"/>
</dbReference>
<name>A0A6J2XAL3_SITOR</name>
<dbReference type="OrthoDB" id="429991at2759"/>
<evidence type="ECO:0000256" key="1">
    <source>
        <dbReference type="SAM" id="MobiDB-lite"/>
    </source>
</evidence>
<dbReference type="InterPro" id="IPR010736">
    <property type="entry name" value="SHIPPO-rpt"/>
</dbReference>
<organism evidence="2 3">
    <name type="scientific">Sitophilus oryzae</name>
    <name type="common">Rice weevil</name>
    <name type="synonym">Curculio oryzae</name>
    <dbReference type="NCBI Taxonomy" id="7048"/>
    <lineage>
        <taxon>Eukaryota</taxon>
        <taxon>Metazoa</taxon>
        <taxon>Ecdysozoa</taxon>
        <taxon>Arthropoda</taxon>
        <taxon>Hexapoda</taxon>
        <taxon>Insecta</taxon>
        <taxon>Pterygota</taxon>
        <taxon>Neoptera</taxon>
        <taxon>Endopterygota</taxon>
        <taxon>Coleoptera</taxon>
        <taxon>Polyphaga</taxon>
        <taxon>Cucujiformia</taxon>
        <taxon>Curculionidae</taxon>
        <taxon>Dryophthorinae</taxon>
        <taxon>Sitophilus</taxon>
    </lineage>
</organism>
<dbReference type="PANTHER" id="PTHR21580:SF28">
    <property type="entry name" value="BOREALIN N-TERMINAL DOMAIN-CONTAINING PROTEIN-RELATED"/>
    <property type="match status" value="1"/>
</dbReference>
<dbReference type="Proteomes" id="UP000504635">
    <property type="component" value="Unplaced"/>
</dbReference>
<keyword evidence="2" id="KW-1185">Reference proteome</keyword>
<dbReference type="AlphaFoldDB" id="A0A6J2XAL3"/>